<keyword evidence="2" id="KW-1185">Reference proteome</keyword>
<accession>A0A822Y0Q3</accession>
<reference evidence="1 2" key="1">
    <citation type="journal article" date="2020" name="Mol. Biol. Evol.">
        <title>Distinct Expression and Methylation Patterns for Genes with Different Fates following a Single Whole-Genome Duplication in Flowering Plants.</title>
        <authorList>
            <person name="Shi T."/>
            <person name="Rahmani R.S."/>
            <person name="Gugger P.F."/>
            <person name="Wang M."/>
            <person name="Li H."/>
            <person name="Zhang Y."/>
            <person name="Li Z."/>
            <person name="Wang Q."/>
            <person name="Van de Peer Y."/>
            <person name="Marchal K."/>
            <person name="Chen J."/>
        </authorList>
    </citation>
    <scope>NUCLEOTIDE SEQUENCE [LARGE SCALE GENOMIC DNA]</scope>
    <source>
        <tissue evidence="1">Leaf</tissue>
    </source>
</reference>
<gene>
    <name evidence="1" type="ORF">HUJ06_024681</name>
</gene>
<organism evidence="1 2">
    <name type="scientific">Nelumbo nucifera</name>
    <name type="common">Sacred lotus</name>
    <dbReference type="NCBI Taxonomy" id="4432"/>
    <lineage>
        <taxon>Eukaryota</taxon>
        <taxon>Viridiplantae</taxon>
        <taxon>Streptophyta</taxon>
        <taxon>Embryophyta</taxon>
        <taxon>Tracheophyta</taxon>
        <taxon>Spermatophyta</taxon>
        <taxon>Magnoliopsida</taxon>
        <taxon>Proteales</taxon>
        <taxon>Nelumbonaceae</taxon>
        <taxon>Nelumbo</taxon>
    </lineage>
</organism>
<protein>
    <submittedName>
        <fullName evidence="1">Uncharacterized protein</fullName>
    </submittedName>
</protein>
<evidence type="ECO:0000313" key="1">
    <source>
        <dbReference type="EMBL" id="DAD23218.1"/>
    </source>
</evidence>
<comment type="caution">
    <text evidence="1">The sequence shown here is derived from an EMBL/GenBank/DDBJ whole genome shotgun (WGS) entry which is preliminary data.</text>
</comment>
<sequence>MDDDYLRMPERSPISFSTIIGGFADSGEFMGAFHLLLLMWQEFPDSGFRMFPTIVRLLFGWYL</sequence>
<proteinExistence type="predicted"/>
<evidence type="ECO:0000313" key="2">
    <source>
        <dbReference type="Proteomes" id="UP000607653"/>
    </source>
</evidence>
<dbReference type="Proteomes" id="UP000607653">
    <property type="component" value="Unassembled WGS sequence"/>
</dbReference>
<dbReference type="AlphaFoldDB" id="A0A822Y0Q3"/>
<name>A0A822Y0Q3_NELNU</name>
<dbReference type="EMBL" id="DUZY01000001">
    <property type="protein sequence ID" value="DAD23218.1"/>
    <property type="molecule type" value="Genomic_DNA"/>
</dbReference>